<name>A0A3B0JE95_9RICK</name>
<gene>
    <name evidence="10" type="primary">cysW</name>
    <name evidence="10" type="ORF">WBAD_1154</name>
</gene>
<feature type="transmembrane region" description="Helical" evidence="8">
    <location>
        <begin position="233"/>
        <end position="252"/>
    </location>
</feature>
<feature type="transmembrane region" description="Helical" evidence="8">
    <location>
        <begin position="136"/>
        <end position="155"/>
    </location>
</feature>
<evidence type="ECO:0000256" key="8">
    <source>
        <dbReference type="RuleBase" id="RU363032"/>
    </source>
</evidence>
<dbReference type="AlphaFoldDB" id="A0A3B0JE95"/>
<feature type="transmembrane region" description="Helical" evidence="8">
    <location>
        <begin position="167"/>
        <end position="188"/>
    </location>
</feature>
<evidence type="ECO:0000256" key="6">
    <source>
        <dbReference type="ARBA" id="ARBA00022989"/>
    </source>
</evidence>
<proteinExistence type="inferred from homology"/>
<feature type="transmembrane region" description="Helical" evidence="8">
    <location>
        <begin position="285"/>
        <end position="309"/>
    </location>
</feature>
<dbReference type="CDD" id="cd06261">
    <property type="entry name" value="TM_PBP2"/>
    <property type="match status" value="2"/>
</dbReference>
<keyword evidence="4" id="KW-0997">Cell inner membrane</keyword>
<dbReference type="SUPFAM" id="SSF161098">
    <property type="entry name" value="MetI-like"/>
    <property type="match status" value="2"/>
</dbReference>
<dbReference type="PANTHER" id="PTHR43357">
    <property type="entry name" value="INNER MEMBRANE ABC TRANSPORTER PERMEASE PROTEIN YDCV"/>
    <property type="match status" value="1"/>
</dbReference>
<feature type="transmembrane region" description="Helical" evidence="8">
    <location>
        <begin position="84"/>
        <end position="104"/>
    </location>
</feature>
<accession>A0A3B0JE95</accession>
<feature type="transmembrane region" description="Helical" evidence="8">
    <location>
        <begin position="51"/>
        <end position="72"/>
    </location>
</feature>
<protein>
    <submittedName>
        <fullName evidence="10">Sulfate transport system permease protein CysW</fullName>
    </submittedName>
</protein>
<dbReference type="PROSITE" id="PS50928">
    <property type="entry name" value="ABC_TM1"/>
    <property type="match status" value="2"/>
</dbReference>
<evidence type="ECO:0000256" key="7">
    <source>
        <dbReference type="ARBA" id="ARBA00023136"/>
    </source>
</evidence>
<evidence type="ECO:0000259" key="9">
    <source>
        <dbReference type="PROSITE" id="PS50928"/>
    </source>
</evidence>
<feature type="transmembrane region" description="Helical" evidence="8">
    <location>
        <begin position="363"/>
        <end position="384"/>
    </location>
</feature>
<sequence precursor="true">MFLRVFKNIFLFLVSVLFVCPILSLISILFTESANSGWVISRLFPEYILNTLILMVGVGLISFIFGVIPAWLTTFFSFPGSRIFEIALFFPISIPGYIVSFVYVNTLEFSGPIQSLLRDTFQLSKGNYWFPEIKSLGGGILVMGFSLYPYVYMLVRSSLKSVSNSVTIASTLGFSSLQSLFSVIIPSIRPSIIAGLSLVLMEVITDFGTPQFLAIDTFTTGIYRTWFLLHDKYSTTVLAVAELIFVATLIVIEKKLQKREISYSSINTNSDYHNKRSINDSISLIFSYLMCLLPILIGFILPMIPLIYWSIEKGFFIYEARFYNIITNSISLSFITALISISIAIIIGYTARKNKVISNIARLISLGYAIPNAIIAISIIMFLSRISSFITQYIVEISLVGTIGALVYSYLFRFFAISFKAIESGLKKTPNEIEWTAYTMGHGPISTCLNIHIPLIKKSILSGFLLVFMDTVKELTATLIIRPFNFETISTRVYELVSDERYREAAPFSLMIVIIGLTSTIILFTLDDKNQKFDS</sequence>
<evidence type="ECO:0000256" key="2">
    <source>
        <dbReference type="ARBA" id="ARBA00022448"/>
    </source>
</evidence>
<evidence type="ECO:0000256" key="3">
    <source>
        <dbReference type="ARBA" id="ARBA00022475"/>
    </source>
</evidence>
<reference evidence="10" key="1">
    <citation type="submission" date="2018-04" db="EMBL/GenBank/DDBJ databases">
        <authorList>
            <person name="Go L.Y."/>
            <person name="Mitchell J.A."/>
        </authorList>
    </citation>
    <scope>NUCLEOTIDE SEQUENCE</scope>
    <source>
        <strain evidence="10">WBAD</strain>
    </source>
</reference>
<organism evidence="10">
    <name type="scientific">Wolbachia endosymbiont of Aleurodicus dispersus</name>
    <dbReference type="NCBI Taxonomy" id="1288877"/>
    <lineage>
        <taxon>Bacteria</taxon>
        <taxon>Pseudomonadati</taxon>
        <taxon>Pseudomonadota</taxon>
        <taxon>Alphaproteobacteria</taxon>
        <taxon>Rickettsiales</taxon>
        <taxon>Anaplasmataceae</taxon>
        <taxon>Wolbachieae</taxon>
        <taxon>Wolbachia</taxon>
    </lineage>
</organism>
<keyword evidence="2 8" id="KW-0813">Transport</keyword>
<dbReference type="InterPro" id="IPR035906">
    <property type="entry name" value="MetI-like_sf"/>
</dbReference>
<evidence type="ECO:0000313" key="10">
    <source>
        <dbReference type="EMBL" id="SPP33499.1"/>
    </source>
</evidence>
<dbReference type="InterPro" id="IPR000515">
    <property type="entry name" value="MetI-like"/>
</dbReference>
<feature type="domain" description="ABC transmembrane type-1" evidence="9">
    <location>
        <begin position="326"/>
        <end position="523"/>
    </location>
</feature>
<comment type="subcellular location">
    <subcellularLocation>
        <location evidence="1">Cell inner membrane</location>
        <topology evidence="1">Multi-pass membrane protein</topology>
    </subcellularLocation>
    <subcellularLocation>
        <location evidence="8">Cell membrane</location>
        <topology evidence="8">Multi-pass membrane protein</topology>
    </subcellularLocation>
</comment>
<keyword evidence="5 8" id="KW-0812">Transmembrane</keyword>
<keyword evidence="3" id="KW-1003">Cell membrane</keyword>
<dbReference type="Gene3D" id="1.10.3720.10">
    <property type="entry name" value="MetI-like"/>
    <property type="match status" value="2"/>
</dbReference>
<feature type="transmembrane region" description="Helical" evidence="8">
    <location>
        <begin position="9"/>
        <end position="31"/>
    </location>
</feature>
<keyword evidence="7 8" id="KW-0472">Membrane</keyword>
<feature type="transmembrane region" description="Helical" evidence="8">
    <location>
        <begin position="329"/>
        <end position="351"/>
    </location>
</feature>
<dbReference type="Pfam" id="PF00528">
    <property type="entry name" value="BPD_transp_1"/>
    <property type="match status" value="2"/>
</dbReference>
<dbReference type="PANTHER" id="PTHR43357:SF3">
    <property type="entry name" value="FE(3+)-TRANSPORT SYSTEM PERMEASE PROTEIN FBPB 2"/>
    <property type="match status" value="1"/>
</dbReference>
<evidence type="ECO:0000256" key="4">
    <source>
        <dbReference type="ARBA" id="ARBA00022519"/>
    </source>
</evidence>
<evidence type="ECO:0000256" key="1">
    <source>
        <dbReference type="ARBA" id="ARBA00004429"/>
    </source>
</evidence>
<feature type="transmembrane region" description="Helical" evidence="8">
    <location>
        <begin position="508"/>
        <end position="526"/>
    </location>
</feature>
<dbReference type="GO" id="GO:0055085">
    <property type="term" value="P:transmembrane transport"/>
    <property type="evidence" value="ECO:0007669"/>
    <property type="project" value="InterPro"/>
</dbReference>
<keyword evidence="6 8" id="KW-1133">Transmembrane helix</keyword>
<feature type="domain" description="ABC transmembrane type-1" evidence="9">
    <location>
        <begin position="48"/>
        <end position="255"/>
    </location>
</feature>
<comment type="similarity">
    <text evidence="8">Belongs to the binding-protein-dependent transport system permease family.</text>
</comment>
<dbReference type="EMBL" id="OUNE01000207">
    <property type="protein sequence ID" value="SPP33499.1"/>
    <property type="molecule type" value="Genomic_DNA"/>
</dbReference>
<dbReference type="GO" id="GO:0005886">
    <property type="term" value="C:plasma membrane"/>
    <property type="evidence" value="ECO:0007669"/>
    <property type="project" value="UniProtKB-SubCell"/>
</dbReference>
<evidence type="ECO:0000256" key="5">
    <source>
        <dbReference type="ARBA" id="ARBA00022692"/>
    </source>
</evidence>
<feature type="transmembrane region" description="Helical" evidence="8">
    <location>
        <begin position="390"/>
        <end position="411"/>
    </location>
</feature>